<dbReference type="EMBL" id="KN818555">
    <property type="protein sequence ID" value="KIL55183.1"/>
    <property type="molecule type" value="Genomic_DNA"/>
</dbReference>
<dbReference type="OrthoDB" id="3262920at2759"/>
<keyword evidence="2" id="KW-1185">Reference proteome</keyword>
<name>A0A0C2WGF4_AMAMK</name>
<dbReference type="HOGENOM" id="CLU_2757263_0_0_1"/>
<dbReference type="Proteomes" id="UP000054549">
    <property type="component" value="Unassembled WGS sequence"/>
</dbReference>
<proteinExistence type="predicted"/>
<dbReference type="Gene3D" id="3.10.10.10">
    <property type="entry name" value="HIV Type 1 Reverse Transcriptase, subunit A, domain 1"/>
    <property type="match status" value="1"/>
</dbReference>
<organism evidence="1 2">
    <name type="scientific">Amanita muscaria (strain Koide BX008)</name>
    <dbReference type="NCBI Taxonomy" id="946122"/>
    <lineage>
        <taxon>Eukaryota</taxon>
        <taxon>Fungi</taxon>
        <taxon>Dikarya</taxon>
        <taxon>Basidiomycota</taxon>
        <taxon>Agaricomycotina</taxon>
        <taxon>Agaricomycetes</taxon>
        <taxon>Agaricomycetidae</taxon>
        <taxon>Agaricales</taxon>
        <taxon>Pluteineae</taxon>
        <taxon>Amanitaceae</taxon>
        <taxon>Amanita</taxon>
    </lineage>
</organism>
<accession>A0A0C2WGF4</accession>
<dbReference type="AlphaFoldDB" id="A0A0C2WGF4"/>
<reference evidence="1 2" key="1">
    <citation type="submission" date="2014-04" db="EMBL/GenBank/DDBJ databases">
        <title>Evolutionary Origins and Diversification of the Mycorrhizal Mutualists.</title>
        <authorList>
            <consortium name="DOE Joint Genome Institute"/>
            <consortium name="Mycorrhizal Genomics Consortium"/>
            <person name="Kohler A."/>
            <person name="Kuo A."/>
            <person name="Nagy L.G."/>
            <person name="Floudas D."/>
            <person name="Copeland A."/>
            <person name="Barry K.W."/>
            <person name="Cichocki N."/>
            <person name="Veneault-Fourrey C."/>
            <person name="LaButti K."/>
            <person name="Lindquist E.A."/>
            <person name="Lipzen A."/>
            <person name="Lundell T."/>
            <person name="Morin E."/>
            <person name="Murat C."/>
            <person name="Riley R."/>
            <person name="Ohm R."/>
            <person name="Sun H."/>
            <person name="Tunlid A."/>
            <person name="Henrissat B."/>
            <person name="Grigoriev I.V."/>
            <person name="Hibbett D.S."/>
            <person name="Martin F."/>
        </authorList>
    </citation>
    <scope>NUCLEOTIDE SEQUENCE [LARGE SCALE GENOMIC DNA]</scope>
    <source>
        <strain evidence="1 2">Koide BX008</strain>
    </source>
</reference>
<protein>
    <submittedName>
        <fullName evidence="1">Uncharacterized protein</fullName>
    </submittedName>
</protein>
<sequence>MDVTWNPPGVHGNGGGSVKYCFIPKVKKIYPLNPKQQPVFDEWLREQLDKGYIVPSKSPQAAGFFFTIDT</sequence>
<dbReference type="SUPFAM" id="SSF56672">
    <property type="entry name" value="DNA/RNA polymerases"/>
    <property type="match status" value="1"/>
</dbReference>
<gene>
    <name evidence="1" type="ORF">M378DRAFT_18180</name>
</gene>
<evidence type="ECO:0000313" key="2">
    <source>
        <dbReference type="Proteomes" id="UP000054549"/>
    </source>
</evidence>
<evidence type="ECO:0000313" key="1">
    <source>
        <dbReference type="EMBL" id="KIL55183.1"/>
    </source>
</evidence>
<dbReference type="InterPro" id="IPR043502">
    <property type="entry name" value="DNA/RNA_pol_sf"/>
</dbReference>
<dbReference type="InParanoid" id="A0A0C2WGF4"/>